<protein>
    <submittedName>
        <fullName evidence="1">Uncharacterized protein</fullName>
    </submittedName>
</protein>
<dbReference type="AlphaFoldDB" id="A0A0W8F3M7"/>
<sequence>MPDVTEDERGRRVFQIKKGMAVEMALEKIRQNIGQDWKLYSVSDIDILKYMLGESWVTMDRKSWGQCTFSRLVREDLDTIIKMGKEVKSQKRLEGDAVREMNEILKKVS</sequence>
<organism evidence="1">
    <name type="scientific">hydrocarbon metagenome</name>
    <dbReference type="NCBI Taxonomy" id="938273"/>
    <lineage>
        <taxon>unclassified sequences</taxon>
        <taxon>metagenomes</taxon>
        <taxon>ecological metagenomes</taxon>
    </lineage>
</organism>
<dbReference type="EMBL" id="LNQE01001553">
    <property type="protein sequence ID" value="KUG15514.1"/>
    <property type="molecule type" value="Genomic_DNA"/>
</dbReference>
<gene>
    <name evidence="1" type="ORF">ASZ90_014870</name>
</gene>
<name>A0A0W8F3M7_9ZZZZ</name>
<accession>A0A0W8F3M7</accession>
<evidence type="ECO:0000313" key="1">
    <source>
        <dbReference type="EMBL" id="KUG15514.1"/>
    </source>
</evidence>
<proteinExistence type="predicted"/>
<comment type="caution">
    <text evidence="1">The sequence shown here is derived from an EMBL/GenBank/DDBJ whole genome shotgun (WGS) entry which is preliminary data.</text>
</comment>
<reference evidence="1" key="1">
    <citation type="journal article" date="2015" name="Proc. Natl. Acad. Sci. U.S.A.">
        <title>Networks of energetic and metabolic interactions define dynamics in microbial communities.</title>
        <authorList>
            <person name="Embree M."/>
            <person name="Liu J.K."/>
            <person name="Al-Bassam M.M."/>
            <person name="Zengler K."/>
        </authorList>
    </citation>
    <scope>NUCLEOTIDE SEQUENCE</scope>
</reference>